<dbReference type="Proteomes" id="UP001208570">
    <property type="component" value="Unassembled WGS sequence"/>
</dbReference>
<evidence type="ECO:0000313" key="1">
    <source>
        <dbReference type="EMBL" id="KAK2149509.1"/>
    </source>
</evidence>
<organism evidence="1 2">
    <name type="scientific">Paralvinella palmiformis</name>
    <dbReference type="NCBI Taxonomy" id="53620"/>
    <lineage>
        <taxon>Eukaryota</taxon>
        <taxon>Metazoa</taxon>
        <taxon>Spiralia</taxon>
        <taxon>Lophotrochozoa</taxon>
        <taxon>Annelida</taxon>
        <taxon>Polychaeta</taxon>
        <taxon>Sedentaria</taxon>
        <taxon>Canalipalpata</taxon>
        <taxon>Terebellida</taxon>
        <taxon>Terebelliformia</taxon>
        <taxon>Alvinellidae</taxon>
        <taxon>Paralvinella</taxon>
    </lineage>
</organism>
<dbReference type="AlphaFoldDB" id="A0AAD9JAH2"/>
<evidence type="ECO:0000313" key="2">
    <source>
        <dbReference type="Proteomes" id="UP001208570"/>
    </source>
</evidence>
<name>A0AAD9JAH2_9ANNE</name>
<sequence>MGCGGSTEKTSPSVYGKQELSVYDRKPKISIRIGTNVKKLDSKPRVIFIFGTGGWELRTGAPETTHIELGGPFLAGQV</sequence>
<protein>
    <submittedName>
        <fullName evidence="1">Uncharacterized protein</fullName>
    </submittedName>
</protein>
<comment type="caution">
    <text evidence="1">The sequence shown here is derived from an EMBL/GenBank/DDBJ whole genome shotgun (WGS) entry which is preliminary data.</text>
</comment>
<gene>
    <name evidence="1" type="ORF">LSH36_449g04021</name>
</gene>
<accession>A0AAD9JAH2</accession>
<dbReference type="EMBL" id="JAODUP010000449">
    <property type="protein sequence ID" value="KAK2149509.1"/>
    <property type="molecule type" value="Genomic_DNA"/>
</dbReference>
<proteinExistence type="predicted"/>
<reference evidence="1" key="1">
    <citation type="journal article" date="2023" name="Mol. Biol. Evol.">
        <title>Third-Generation Sequencing Reveals the Adaptive Role of the Epigenome in Three Deep-Sea Polychaetes.</title>
        <authorList>
            <person name="Perez M."/>
            <person name="Aroh O."/>
            <person name="Sun Y."/>
            <person name="Lan Y."/>
            <person name="Juniper S.K."/>
            <person name="Young C.R."/>
            <person name="Angers B."/>
            <person name="Qian P.Y."/>
        </authorList>
    </citation>
    <scope>NUCLEOTIDE SEQUENCE</scope>
    <source>
        <strain evidence="1">P08H-3</strain>
    </source>
</reference>
<keyword evidence="2" id="KW-1185">Reference proteome</keyword>